<evidence type="ECO:0000256" key="8">
    <source>
        <dbReference type="SAM" id="Phobius"/>
    </source>
</evidence>
<dbReference type="Gene3D" id="3.30.70.270">
    <property type="match status" value="1"/>
</dbReference>
<keyword evidence="3" id="KW-1003">Cell membrane</keyword>
<dbReference type="InterPro" id="IPR029787">
    <property type="entry name" value="Nucleotide_cyclase"/>
</dbReference>
<keyword evidence="4 8" id="KW-0812">Transmembrane</keyword>
<dbReference type="RefSeq" id="WP_191943755.1">
    <property type="nucleotide sequence ID" value="NZ_JACYNP010000003.1"/>
</dbReference>
<evidence type="ECO:0000259" key="9">
    <source>
        <dbReference type="PROSITE" id="PS50887"/>
    </source>
</evidence>
<feature type="transmembrane region" description="Helical" evidence="8">
    <location>
        <begin position="269"/>
        <end position="291"/>
    </location>
</feature>
<evidence type="ECO:0000313" key="10">
    <source>
        <dbReference type="EMBL" id="MBD8121164.1"/>
    </source>
</evidence>
<dbReference type="Proteomes" id="UP000625247">
    <property type="component" value="Unassembled WGS sequence"/>
</dbReference>
<evidence type="ECO:0000256" key="4">
    <source>
        <dbReference type="ARBA" id="ARBA00022692"/>
    </source>
</evidence>
<evidence type="ECO:0000256" key="6">
    <source>
        <dbReference type="ARBA" id="ARBA00023136"/>
    </source>
</evidence>
<dbReference type="CDD" id="cd12915">
    <property type="entry name" value="PDC2_DGC_like"/>
    <property type="match status" value="1"/>
</dbReference>
<reference evidence="10 11" key="1">
    <citation type="journal article" date="2020" name="FEMS Microbiol. Ecol.">
        <title>Temporal dynamics of bacterial communities during seed development and maturation.</title>
        <authorList>
            <person name="Chesneau G."/>
            <person name="Torres-Cortes G."/>
            <person name="Briand M."/>
            <person name="Darrasse A."/>
            <person name="Preveaux A."/>
            <person name="Marais C."/>
            <person name="Jacques M.A."/>
            <person name="Shade A."/>
            <person name="Barret M."/>
        </authorList>
    </citation>
    <scope>NUCLEOTIDE SEQUENCE [LARGE SCALE GENOMIC DNA]</scope>
    <source>
        <strain evidence="10 11">CFBP13723</strain>
    </source>
</reference>
<dbReference type="InterPro" id="IPR029151">
    <property type="entry name" value="Sensor-like_sf"/>
</dbReference>
<accession>A0ABR9A5J8</accession>
<proteinExistence type="predicted"/>
<comment type="catalytic activity">
    <reaction evidence="7">
        <text>2 GTP = 3',3'-c-di-GMP + 2 diphosphate</text>
        <dbReference type="Rhea" id="RHEA:24898"/>
        <dbReference type="ChEBI" id="CHEBI:33019"/>
        <dbReference type="ChEBI" id="CHEBI:37565"/>
        <dbReference type="ChEBI" id="CHEBI:58805"/>
        <dbReference type="EC" id="2.7.7.65"/>
    </reaction>
</comment>
<feature type="transmembrane region" description="Helical" evidence="8">
    <location>
        <begin position="297"/>
        <end position="315"/>
    </location>
</feature>
<evidence type="ECO:0000256" key="1">
    <source>
        <dbReference type="ARBA" id="ARBA00004651"/>
    </source>
</evidence>
<evidence type="ECO:0000256" key="5">
    <source>
        <dbReference type="ARBA" id="ARBA00022989"/>
    </source>
</evidence>
<name>A0ABR9A5J8_9PSED</name>
<comment type="subcellular location">
    <subcellularLocation>
        <location evidence="1">Cell membrane</location>
        <topology evidence="1">Multi-pass membrane protein</topology>
    </subcellularLocation>
</comment>
<feature type="transmembrane region" description="Helical" evidence="8">
    <location>
        <begin position="15"/>
        <end position="36"/>
    </location>
</feature>
<dbReference type="NCBIfam" id="TIGR00254">
    <property type="entry name" value="GGDEF"/>
    <property type="match status" value="1"/>
</dbReference>
<feature type="domain" description="GGDEF" evidence="9">
    <location>
        <begin position="369"/>
        <end position="505"/>
    </location>
</feature>
<organism evidence="10 11">
    <name type="scientific">Pseudomonas lutea</name>
    <dbReference type="NCBI Taxonomy" id="243924"/>
    <lineage>
        <taxon>Bacteria</taxon>
        <taxon>Pseudomonadati</taxon>
        <taxon>Pseudomonadota</taxon>
        <taxon>Gammaproteobacteria</taxon>
        <taxon>Pseudomonadales</taxon>
        <taxon>Pseudomonadaceae</taxon>
        <taxon>Pseudomonas</taxon>
    </lineage>
</organism>
<protein>
    <recommendedName>
        <fullName evidence="2">diguanylate cyclase</fullName>
        <ecNumber evidence="2">2.7.7.65</ecNumber>
    </recommendedName>
</protein>
<evidence type="ECO:0000313" key="11">
    <source>
        <dbReference type="Proteomes" id="UP000625247"/>
    </source>
</evidence>
<dbReference type="Pfam" id="PF00990">
    <property type="entry name" value="GGDEF"/>
    <property type="match status" value="1"/>
</dbReference>
<evidence type="ECO:0000256" key="3">
    <source>
        <dbReference type="ARBA" id="ARBA00022475"/>
    </source>
</evidence>
<gene>
    <name evidence="10" type="ORF">IFT62_08060</name>
</gene>
<dbReference type="Pfam" id="PF02743">
    <property type="entry name" value="dCache_1"/>
    <property type="match status" value="1"/>
</dbReference>
<dbReference type="PROSITE" id="PS50887">
    <property type="entry name" value="GGDEF"/>
    <property type="match status" value="1"/>
</dbReference>
<comment type="caution">
    <text evidence="10">The sequence shown here is derived from an EMBL/GenBank/DDBJ whole genome shotgun (WGS) entry which is preliminary data.</text>
</comment>
<dbReference type="EMBL" id="JACYNP010000003">
    <property type="protein sequence ID" value="MBD8121164.1"/>
    <property type="molecule type" value="Genomic_DNA"/>
</dbReference>
<dbReference type="PANTHER" id="PTHR45138:SF9">
    <property type="entry name" value="DIGUANYLATE CYCLASE DGCM-RELATED"/>
    <property type="match status" value="1"/>
</dbReference>
<evidence type="ECO:0000256" key="7">
    <source>
        <dbReference type="ARBA" id="ARBA00034247"/>
    </source>
</evidence>
<dbReference type="InterPro" id="IPR043128">
    <property type="entry name" value="Rev_trsase/Diguanyl_cyclase"/>
</dbReference>
<dbReference type="SUPFAM" id="SSF55073">
    <property type="entry name" value="Nucleotide cyclase"/>
    <property type="match status" value="1"/>
</dbReference>
<dbReference type="SMART" id="SM00267">
    <property type="entry name" value="GGDEF"/>
    <property type="match status" value="1"/>
</dbReference>
<keyword evidence="6 8" id="KW-0472">Membrane</keyword>
<dbReference type="SUPFAM" id="SSF103190">
    <property type="entry name" value="Sensory domain-like"/>
    <property type="match status" value="1"/>
</dbReference>
<dbReference type="PANTHER" id="PTHR45138">
    <property type="entry name" value="REGULATORY COMPONENTS OF SENSORY TRANSDUCTION SYSTEM"/>
    <property type="match status" value="1"/>
</dbReference>
<dbReference type="Gene3D" id="3.30.450.20">
    <property type="entry name" value="PAS domain"/>
    <property type="match status" value="2"/>
</dbReference>
<evidence type="ECO:0000256" key="2">
    <source>
        <dbReference type="ARBA" id="ARBA00012528"/>
    </source>
</evidence>
<dbReference type="EC" id="2.7.7.65" evidence="2"/>
<dbReference type="CDD" id="cd01949">
    <property type="entry name" value="GGDEF"/>
    <property type="match status" value="1"/>
</dbReference>
<keyword evidence="5 8" id="KW-1133">Transmembrane helix</keyword>
<dbReference type="InterPro" id="IPR000160">
    <property type="entry name" value="GGDEF_dom"/>
</dbReference>
<keyword evidence="11" id="KW-1185">Reference proteome</keyword>
<dbReference type="InterPro" id="IPR050469">
    <property type="entry name" value="Diguanylate_Cyclase"/>
</dbReference>
<sequence length="531" mass="58390">MLLYSKSTRLSSSALTKALIGFITLVGLSLILATVWQMTQSRRERVDSTKTEVSNIVRAAEQQAQDTFRQADNTLRDLIERVEHDGLALDQRTRLKKLMARSVENVEGIQALFIYDAQGNWIVSSFPQNTPAKNNSDRAYFAYHREHTDESIHIGSIVESRTTGDKVIPISRRINAPDGTFAGVALATVPVDYFQTFFERMDVDDKGVIFLALNNGDLLARRPTLAALMTTNLAKGDIFSLYLSKADSGTAVIQSVVDGVERIYAYRRVAGLPIVVAAGVSCEHVFAPWWAYAWRSMAMIGLIIAALGLLGMLLYRQIQQLMTAERELNVARGDLEVIAQTDSLTLMANRRCFDTALQKEWARAGRNNSSLAIILLDIDWFKQYNDHYGHLQGDECLKQVARVIGSSVNRASDLAARYGGEEFVVLLPETDLAGAMSIAEKIRLSIVDALIEHSASPIGNLTISSGVVAISATRNSPYRAALEEVDRLLYSAKTKGRNRVEGRSIQASAAPSSSRGVAPLTLDVIAPVNTH</sequence>
<dbReference type="CDD" id="cd12914">
    <property type="entry name" value="PDC1_DGC_like"/>
    <property type="match status" value="1"/>
</dbReference>
<dbReference type="InterPro" id="IPR033479">
    <property type="entry name" value="dCache_1"/>
</dbReference>